<evidence type="ECO:0000256" key="1">
    <source>
        <dbReference type="SAM" id="MobiDB-lite"/>
    </source>
</evidence>
<feature type="compositionally biased region" description="Polar residues" evidence="1">
    <location>
        <begin position="195"/>
        <end position="204"/>
    </location>
</feature>
<comment type="caution">
    <text evidence="2">The sequence shown here is derived from an EMBL/GenBank/DDBJ whole genome shotgun (WGS) entry which is preliminary data.</text>
</comment>
<organism evidence="2 3">
    <name type="scientific">Diaporthe eres</name>
    <name type="common">Phomopsis oblonga</name>
    <dbReference type="NCBI Taxonomy" id="83184"/>
    <lineage>
        <taxon>Eukaryota</taxon>
        <taxon>Fungi</taxon>
        <taxon>Dikarya</taxon>
        <taxon>Ascomycota</taxon>
        <taxon>Pezizomycotina</taxon>
        <taxon>Sordariomycetes</taxon>
        <taxon>Sordariomycetidae</taxon>
        <taxon>Diaporthales</taxon>
        <taxon>Diaporthaceae</taxon>
        <taxon>Diaporthe</taxon>
        <taxon>Diaporthe eres species complex</taxon>
    </lineage>
</organism>
<gene>
    <name evidence="2" type="ORF">SLS63_012919</name>
</gene>
<reference evidence="2 3" key="1">
    <citation type="submission" date="2024-02" db="EMBL/GenBank/DDBJ databases">
        <title>De novo assembly and annotation of 12 fungi associated with fruit tree decline syndrome in Ontario, Canada.</title>
        <authorList>
            <person name="Sulman M."/>
            <person name="Ellouze W."/>
            <person name="Ilyukhin E."/>
        </authorList>
    </citation>
    <scope>NUCLEOTIDE SEQUENCE [LARGE SCALE GENOMIC DNA]</scope>
    <source>
        <strain evidence="2 3">M169</strain>
    </source>
</reference>
<feature type="compositionally biased region" description="Low complexity" evidence="1">
    <location>
        <begin position="151"/>
        <end position="165"/>
    </location>
</feature>
<feature type="region of interest" description="Disordered" evidence="1">
    <location>
        <begin position="146"/>
        <end position="205"/>
    </location>
</feature>
<sequence length="259" mass="28039">MDPTSLIGTAAAAVQLAGLCKNLASLFRTAKFTLENYVKSIEELLVVSNLIIRKPPLHTHEITSLVNSIIELLDSLRIPPRASKNRLTAFWTLLWKGGELSDVFVKLETKKSTILLCIAGVQSSILQDIRDDIANMSSQIQDHSVVEEAGPTTAPTSAHHAAETSPPGLPPTANERRNRDPGPEPSDKVVESEEQATSGNTDAENANVFAEYVEMDSSEAKAIQVCGFANGRLAGDKERTFIRKAIMKGKGQMVIGFSN</sequence>
<protein>
    <recommendedName>
        <fullName evidence="4">Fungal N-terminal domain-containing protein</fullName>
    </recommendedName>
</protein>
<proteinExistence type="predicted"/>
<evidence type="ECO:0000313" key="3">
    <source>
        <dbReference type="Proteomes" id="UP001430848"/>
    </source>
</evidence>
<name>A0ABR1NQ08_DIAER</name>
<accession>A0ABR1NQ08</accession>
<evidence type="ECO:0000313" key="2">
    <source>
        <dbReference type="EMBL" id="KAK7710602.1"/>
    </source>
</evidence>
<dbReference type="EMBL" id="JAKNSF020000156">
    <property type="protein sequence ID" value="KAK7710602.1"/>
    <property type="molecule type" value="Genomic_DNA"/>
</dbReference>
<keyword evidence="3" id="KW-1185">Reference proteome</keyword>
<evidence type="ECO:0008006" key="4">
    <source>
        <dbReference type="Google" id="ProtNLM"/>
    </source>
</evidence>
<feature type="compositionally biased region" description="Basic and acidic residues" evidence="1">
    <location>
        <begin position="174"/>
        <end position="191"/>
    </location>
</feature>
<dbReference type="Proteomes" id="UP001430848">
    <property type="component" value="Unassembled WGS sequence"/>
</dbReference>